<dbReference type="InterPro" id="IPR058698">
    <property type="entry name" value="CUB_metazoa"/>
</dbReference>
<dbReference type="PANTHER" id="PTHR33236:SF6">
    <property type="entry name" value="CUB DOMAIN-CONTAINING PROTEIN"/>
    <property type="match status" value="1"/>
</dbReference>
<evidence type="ECO:0000256" key="1">
    <source>
        <dbReference type="ARBA" id="ARBA00023157"/>
    </source>
</evidence>
<dbReference type="EnsemblMetazoa" id="AFUN006748-RA">
    <property type="protein sequence ID" value="AFUN006748-PA"/>
    <property type="gene ID" value="AFUN006748"/>
</dbReference>
<dbReference type="VEuPathDB" id="VectorBase:AFUN2_001436"/>
<dbReference type="Pfam" id="PF26080">
    <property type="entry name" value="CUB_animal"/>
    <property type="match status" value="1"/>
</dbReference>
<dbReference type="InterPro" id="IPR000859">
    <property type="entry name" value="CUB_dom"/>
</dbReference>
<accession>A0A182RKI0</accession>
<evidence type="ECO:0000256" key="2">
    <source>
        <dbReference type="PROSITE-ProRule" id="PRU00059"/>
    </source>
</evidence>
<dbReference type="InterPro" id="IPR035914">
    <property type="entry name" value="Sperma_CUB_dom_sf"/>
</dbReference>
<protein>
    <recommendedName>
        <fullName evidence="4">CUB domain-containing protein</fullName>
    </recommendedName>
</protein>
<feature type="domain" description="CUB" evidence="4">
    <location>
        <begin position="238"/>
        <end position="408"/>
    </location>
</feature>
<keyword evidence="3" id="KW-0732">Signal</keyword>
<dbReference type="Gene3D" id="2.60.120.290">
    <property type="entry name" value="Spermadhesin, CUB domain"/>
    <property type="match status" value="1"/>
</dbReference>
<reference evidence="5" key="1">
    <citation type="submission" date="2020-05" db="UniProtKB">
        <authorList>
            <consortium name="EnsemblMetazoa"/>
        </authorList>
    </citation>
    <scope>IDENTIFICATION</scope>
    <source>
        <strain evidence="5">FUMOZ</strain>
    </source>
</reference>
<organism evidence="5">
    <name type="scientific">Anopheles funestus</name>
    <name type="common">African malaria mosquito</name>
    <dbReference type="NCBI Taxonomy" id="62324"/>
    <lineage>
        <taxon>Eukaryota</taxon>
        <taxon>Metazoa</taxon>
        <taxon>Ecdysozoa</taxon>
        <taxon>Arthropoda</taxon>
        <taxon>Hexapoda</taxon>
        <taxon>Insecta</taxon>
        <taxon>Pterygota</taxon>
        <taxon>Neoptera</taxon>
        <taxon>Endopterygota</taxon>
        <taxon>Diptera</taxon>
        <taxon>Nematocera</taxon>
        <taxon>Culicoidea</taxon>
        <taxon>Culicidae</taxon>
        <taxon>Anophelinae</taxon>
        <taxon>Anopheles</taxon>
    </lineage>
</organism>
<feature type="signal peptide" evidence="3">
    <location>
        <begin position="1"/>
        <end position="37"/>
    </location>
</feature>
<dbReference type="SUPFAM" id="SSF49854">
    <property type="entry name" value="Spermadhesin, CUB domain"/>
    <property type="match status" value="1"/>
</dbReference>
<name>A0A182RKI0_ANOFN</name>
<comment type="caution">
    <text evidence="2">Lacks conserved residue(s) required for the propagation of feature annotation.</text>
</comment>
<feature type="chain" id="PRO_5021212596" description="CUB domain-containing protein" evidence="3">
    <location>
        <begin position="38"/>
        <end position="414"/>
    </location>
</feature>
<evidence type="ECO:0000256" key="3">
    <source>
        <dbReference type="SAM" id="SignalP"/>
    </source>
</evidence>
<dbReference type="AlphaFoldDB" id="A0A182RKI0"/>
<dbReference type="PROSITE" id="PS01180">
    <property type="entry name" value="CUB"/>
    <property type="match status" value="2"/>
</dbReference>
<evidence type="ECO:0000259" key="4">
    <source>
        <dbReference type="PROSITE" id="PS01180"/>
    </source>
</evidence>
<dbReference type="STRING" id="62324.A0A182RKI0"/>
<feature type="disulfide bond" evidence="2">
    <location>
        <begin position="177"/>
        <end position="194"/>
    </location>
</feature>
<dbReference type="VEuPathDB" id="VectorBase:AFUN006748"/>
<keyword evidence="1 2" id="KW-1015">Disulfide bond</keyword>
<sequence>MSVAVCPLGGDDFHKKIVLVALVQMLVLQLLVQQTEANVHEQEFRAQRSLASRQIANRRDTRFLPIFTVYQWGQGLCSAASGEYGSCQPNNECVLRGGIPAGPCAGGYGTCCIFMASCGGVVRENGTYFVNPNHPDSTDGTGSCQLTILKMHPDICQIRLDFDHFSLNGPEIVNHICNTDQFLVSGGSPAPTICGSATGEHMYIDAGMGQSNPIILTVITSGPSFPRTWRVRISQIPCGAIAKADQGCLQYHTGVSGRVKSFNFDPINGRQLSNQDYSICIRTERNFCSIQYTACPGAVPGNRSRTFTLSGNSNSIVQAMVGGGTQGTPNSCTNDWLMVPCAKIADRLPMASTCEDKICGGTFNAEVSSVERTVVSTIRPFRLAFHTDSIEAPTDVDNRGFCLDYVQQPCTSNK</sequence>
<feature type="domain" description="CUB" evidence="4">
    <location>
        <begin position="118"/>
        <end position="236"/>
    </location>
</feature>
<proteinExistence type="predicted"/>
<evidence type="ECO:0000313" key="5">
    <source>
        <dbReference type="EnsemblMetazoa" id="AFUN006748-PA"/>
    </source>
</evidence>
<dbReference type="PANTHER" id="PTHR33236">
    <property type="entry name" value="INTRAFLAGELLAR TRANSPORT PROTEIN 122 FAMILY PROTEIN-RELATED"/>
    <property type="match status" value="1"/>
</dbReference>